<evidence type="ECO:0000313" key="3">
    <source>
        <dbReference type="Proteomes" id="UP001623348"/>
    </source>
</evidence>
<dbReference type="PANTHER" id="PTHR33395:SF22">
    <property type="entry name" value="REVERSE TRANSCRIPTASE DOMAIN-CONTAINING PROTEIN"/>
    <property type="match status" value="1"/>
</dbReference>
<feature type="region of interest" description="Disordered" evidence="1">
    <location>
        <begin position="214"/>
        <end position="235"/>
    </location>
</feature>
<dbReference type="AlphaFoldDB" id="A0ABC9VZ22"/>
<dbReference type="PANTHER" id="PTHR33395">
    <property type="entry name" value="TRANSCRIPTASE, PUTATIVE-RELATED-RELATED"/>
    <property type="match status" value="1"/>
</dbReference>
<dbReference type="InterPro" id="IPR036691">
    <property type="entry name" value="Endo/exonu/phosph_ase_sf"/>
</dbReference>
<evidence type="ECO:0000256" key="1">
    <source>
        <dbReference type="SAM" id="MobiDB-lite"/>
    </source>
</evidence>
<keyword evidence="3" id="KW-1185">Reference proteome</keyword>
<evidence type="ECO:0000313" key="2">
    <source>
        <dbReference type="EMBL" id="GAB0178065.1"/>
    </source>
</evidence>
<proteinExistence type="predicted"/>
<dbReference type="Gene3D" id="3.60.10.10">
    <property type="entry name" value="Endonuclease/exonuclease/phosphatase"/>
    <property type="match status" value="1"/>
</dbReference>
<organism evidence="2 3">
    <name type="scientific">Grus japonensis</name>
    <name type="common">Japanese crane</name>
    <name type="synonym">Red-crowned crane</name>
    <dbReference type="NCBI Taxonomy" id="30415"/>
    <lineage>
        <taxon>Eukaryota</taxon>
        <taxon>Metazoa</taxon>
        <taxon>Chordata</taxon>
        <taxon>Craniata</taxon>
        <taxon>Vertebrata</taxon>
        <taxon>Euteleostomi</taxon>
        <taxon>Archelosauria</taxon>
        <taxon>Archosauria</taxon>
        <taxon>Dinosauria</taxon>
        <taxon>Saurischia</taxon>
        <taxon>Theropoda</taxon>
        <taxon>Coelurosauria</taxon>
        <taxon>Aves</taxon>
        <taxon>Neognathae</taxon>
        <taxon>Neoaves</taxon>
        <taxon>Gruiformes</taxon>
        <taxon>Gruidae</taxon>
        <taxon>Grus</taxon>
    </lineage>
</organism>
<protein>
    <submittedName>
        <fullName evidence="2">Triadin</fullName>
    </submittedName>
</protein>
<accession>A0ABC9VZ22</accession>
<name>A0ABC9VZ22_GRUJA</name>
<gene>
    <name evidence="2" type="ORF">GRJ2_000271800</name>
</gene>
<sequence>MPPDQEDQPDEALYREIIVASHPQALVFMGNFSHPDICWRDNTAGREKSRNFLECIDDNFLLQVTEELTRRGAMLDLVLTNKEGLVGNAKLKSNLGSSDHEMVEFKILRAERRAHSMLAPVDFRRVDFGLFKDLLGRVPQDKALEGRGAQESWLIFKVHLLQVQEQCIPTKGKSGKNTLQNEMGDLVTQDMEKAEVLNEFFASVFTGKCSSNTAQVTEGKGRPWENEEPPTVGEDQGSVLGLALFNIFVGDTDSGIECTLSKFANDTNLCGVVNRLEGREAIQRDLDRLERWALNKAKHNCRLGREWIESSPEEKDLGVLVDEKLNMTQQCTLAAQKANSLDPQHKKGMELLERVQRRATKLIRGLEYLSYEDRLRELGLFSLEKRNLQGHLIAAFQYLKEACKKSGEGLFTRAISDRPRGNGFKLKEGFRLDIRKKFFTVRVVKQWNRLPREAVDAPSLEVFKARLDGALDNLV</sequence>
<dbReference type="Proteomes" id="UP001623348">
    <property type="component" value="Unassembled WGS sequence"/>
</dbReference>
<comment type="caution">
    <text evidence="2">The sequence shown here is derived from an EMBL/GenBank/DDBJ whole genome shotgun (WGS) entry which is preliminary data.</text>
</comment>
<dbReference type="EMBL" id="BAAFJT010000001">
    <property type="protein sequence ID" value="GAB0178065.1"/>
    <property type="molecule type" value="Genomic_DNA"/>
</dbReference>
<reference evidence="2 3" key="1">
    <citation type="submission" date="2024-06" db="EMBL/GenBank/DDBJ databases">
        <title>The draft genome of Grus japonensis, version 3.</title>
        <authorList>
            <person name="Nabeshima K."/>
            <person name="Suzuki S."/>
            <person name="Onuma M."/>
        </authorList>
    </citation>
    <scope>NUCLEOTIDE SEQUENCE [LARGE SCALE GENOMIC DNA]</scope>
    <source>
        <strain evidence="2 3">451A</strain>
    </source>
</reference>